<gene>
    <name evidence="3" type="ORF">SFSGTM_06140</name>
</gene>
<dbReference type="EMBL" id="AP021881">
    <property type="protein sequence ID" value="BBO99905.1"/>
    <property type="molecule type" value="Genomic_DNA"/>
</dbReference>
<keyword evidence="4" id="KW-1185">Reference proteome</keyword>
<evidence type="ECO:0000313" key="4">
    <source>
        <dbReference type="Proteomes" id="UP000463939"/>
    </source>
</evidence>
<dbReference type="InterPro" id="IPR007159">
    <property type="entry name" value="SpoVT-AbrB_dom"/>
</dbReference>
<sequence>MTTATVTSKGQITIPINVRSSLGLNAGDRIEFVEMDDGQFAIIPATHPVTALKGLIRKPVQSVSIEQMNAVIAQYGASTK</sequence>
<dbReference type="AlphaFoldDB" id="A0A809RE38"/>
<dbReference type="SMART" id="SM00966">
    <property type="entry name" value="SpoVT_AbrB"/>
    <property type="match status" value="1"/>
</dbReference>
<evidence type="ECO:0000259" key="2">
    <source>
        <dbReference type="PROSITE" id="PS51740"/>
    </source>
</evidence>
<protein>
    <submittedName>
        <fullName evidence="3">AbrB family transcriptional regulator</fullName>
    </submittedName>
</protein>
<dbReference type="GO" id="GO:0003677">
    <property type="term" value="F:DNA binding"/>
    <property type="evidence" value="ECO:0007669"/>
    <property type="project" value="UniProtKB-UniRule"/>
</dbReference>
<name>A0A809RE38_9PROT</name>
<dbReference type="KEGG" id="sniv:SFSGTM_06140"/>
<dbReference type="PROSITE" id="PS51740">
    <property type="entry name" value="SPOVT_ABRB"/>
    <property type="match status" value="1"/>
</dbReference>
<evidence type="ECO:0000256" key="1">
    <source>
        <dbReference type="PROSITE-ProRule" id="PRU01076"/>
    </source>
</evidence>
<evidence type="ECO:0000313" key="3">
    <source>
        <dbReference type="EMBL" id="BBO99905.1"/>
    </source>
</evidence>
<reference evidence="4" key="1">
    <citation type="submission" date="2019-11" db="EMBL/GenBank/DDBJ databases">
        <title>Isolation and characterization of a novel species in the genus Sulfuriferula.</title>
        <authorList>
            <person name="Mochizuki J."/>
            <person name="Kojima H."/>
            <person name="Fukui M."/>
        </authorList>
    </citation>
    <scope>NUCLEOTIDE SEQUENCE [LARGE SCALE GENOMIC DNA]</scope>
    <source>
        <strain evidence="4">SGTM</strain>
    </source>
</reference>
<dbReference type="SUPFAM" id="SSF89447">
    <property type="entry name" value="AbrB/MazE/MraZ-like"/>
    <property type="match status" value="1"/>
</dbReference>
<feature type="domain" description="SpoVT-AbrB" evidence="2">
    <location>
        <begin position="1"/>
        <end position="47"/>
    </location>
</feature>
<dbReference type="Gene3D" id="2.10.260.10">
    <property type="match status" value="1"/>
</dbReference>
<organism evidence="3 4">
    <name type="scientific">Sulfuriferula nivalis</name>
    <dbReference type="NCBI Taxonomy" id="2675298"/>
    <lineage>
        <taxon>Bacteria</taxon>
        <taxon>Pseudomonadati</taxon>
        <taxon>Pseudomonadota</taxon>
        <taxon>Betaproteobacteria</taxon>
        <taxon>Nitrosomonadales</taxon>
        <taxon>Sulfuricellaceae</taxon>
        <taxon>Sulfuriferula</taxon>
    </lineage>
</organism>
<dbReference type="Proteomes" id="UP000463939">
    <property type="component" value="Chromosome"/>
</dbReference>
<keyword evidence="1" id="KW-0238">DNA-binding</keyword>
<proteinExistence type="predicted"/>
<dbReference type="Pfam" id="PF04014">
    <property type="entry name" value="MazE_antitoxin"/>
    <property type="match status" value="1"/>
</dbReference>
<dbReference type="InterPro" id="IPR037914">
    <property type="entry name" value="SpoVT-AbrB_sf"/>
</dbReference>
<dbReference type="NCBIfam" id="TIGR01439">
    <property type="entry name" value="lp_hng_hel_AbrB"/>
    <property type="match status" value="1"/>
</dbReference>
<accession>A0A809RE38</accession>
<dbReference type="RefSeq" id="WP_162083898.1">
    <property type="nucleotide sequence ID" value="NZ_AP021881.1"/>
</dbReference>